<evidence type="ECO:0000313" key="1">
    <source>
        <dbReference type="EMBL" id="MFD2757114.1"/>
    </source>
</evidence>
<proteinExistence type="predicted"/>
<comment type="caution">
    <text evidence="1">The sequence shown here is derived from an EMBL/GenBank/DDBJ whole genome shotgun (WGS) entry which is preliminary data.</text>
</comment>
<protein>
    <submittedName>
        <fullName evidence="1">Uncharacterized protein</fullName>
    </submittedName>
</protein>
<dbReference type="RefSeq" id="WP_019618447.1">
    <property type="nucleotide sequence ID" value="NZ_JBHUNE010000001.1"/>
</dbReference>
<keyword evidence="2" id="KW-1185">Reference proteome</keyword>
<reference evidence="2" key="1">
    <citation type="journal article" date="2019" name="Int. J. Syst. Evol. Microbiol.">
        <title>The Global Catalogue of Microorganisms (GCM) 10K type strain sequencing project: providing services to taxonomists for standard genome sequencing and annotation.</title>
        <authorList>
            <consortium name="The Broad Institute Genomics Platform"/>
            <consortium name="The Broad Institute Genome Sequencing Center for Infectious Disease"/>
            <person name="Wu L."/>
            <person name="Ma J."/>
        </authorList>
    </citation>
    <scope>NUCLEOTIDE SEQUENCE [LARGE SCALE GENOMIC DNA]</scope>
    <source>
        <strain evidence="2">TISTR 1514</strain>
    </source>
</reference>
<dbReference type="Proteomes" id="UP001597492">
    <property type="component" value="Unassembled WGS sequence"/>
</dbReference>
<evidence type="ECO:0000313" key="2">
    <source>
        <dbReference type="Proteomes" id="UP001597492"/>
    </source>
</evidence>
<organism evidence="1 2">
    <name type="scientific">Gulosibacter faecalis</name>
    <dbReference type="NCBI Taxonomy" id="272240"/>
    <lineage>
        <taxon>Bacteria</taxon>
        <taxon>Bacillati</taxon>
        <taxon>Actinomycetota</taxon>
        <taxon>Actinomycetes</taxon>
        <taxon>Micrococcales</taxon>
        <taxon>Microbacteriaceae</taxon>
        <taxon>Gulosibacter</taxon>
    </lineage>
</organism>
<name>A0ABW5UXG5_9MICO</name>
<sequence length="103" mass="11256">MRDVTSLSESPITWARLLRSVDNIDLYLQNVNDTPANQTIMTLPPGFRPGWTRRLTSSAATGYGYVDQSGRVRHSTAITSPTIIYGLFTTANPFPDTDPGVPG</sequence>
<accession>A0ABW5UXG5</accession>
<dbReference type="EMBL" id="JBHUNE010000001">
    <property type="protein sequence ID" value="MFD2757114.1"/>
    <property type="molecule type" value="Genomic_DNA"/>
</dbReference>
<gene>
    <name evidence="1" type="ORF">ACFSW7_01830</name>
</gene>